<sequence>MPSMFSTILYTFASTFVYPSSAMPFTLTDIFTSPFNFIMTRPQDGALILVTRDTWFEVFPGDPVITRISGPWVNYVLSRLDPDARRHLLLAPEEGSGRSELCGTLDDLRLVLRLPEIKGLTDEHPIRAALSSLSLIERMGVGEHNLYV</sequence>
<evidence type="ECO:0000313" key="1">
    <source>
        <dbReference type="EMBL" id="OAP54015.1"/>
    </source>
</evidence>
<accession>A0A178Z4J6</accession>
<proteinExistence type="predicted"/>
<dbReference type="RefSeq" id="XP_018687382.1">
    <property type="nucleotide sequence ID" value="XM_018843280.1"/>
</dbReference>
<dbReference type="GeneID" id="30015943"/>
<gene>
    <name evidence="1" type="ORF">AYL99_11775</name>
</gene>
<dbReference type="EMBL" id="LVYI01000016">
    <property type="protein sequence ID" value="OAP54015.1"/>
    <property type="molecule type" value="Genomic_DNA"/>
</dbReference>
<reference evidence="1 2" key="1">
    <citation type="submission" date="2016-04" db="EMBL/GenBank/DDBJ databases">
        <title>Draft genome of Fonsecaea erecta CBS 125763.</title>
        <authorList>
            <person name="Weiss V.A."/>
            <person name="Vicente V.A."/>
            <person name="Raittz R.T."/>
            <person name="Moreno L.F."/>
            <person name="De Souza E.M."/>
            <person name="Pedrosa F.O."/>
            <person name="Steffens M.B."/>
            <person name="Faoro H."/>
            <person name="Tadra-Sfeir M.Z."/>
            <person name="Najafzadeh M.J."/>
            <person name="Felipe M.S."/>
            <person name="Teixeira M."/>
            <person name="Sun J."/>
            <person name="Xi L."/>
            <person name="Gomes R."/>
            <person name="De Azevedo C.M."/>
            <person name="Salgado C.G."/>
            <person name="Da Silva M.B."/>
            <person name="Nascimento M.F."/>
            <person name="Queiroz-Telles F."/>
            <person name="Attili D.S."/>
            <person name="Gorbushina A."/>
        </authorList>
    </citation>
    <scope>NUCLEOTIDE SEQUENCE [LARGE SCALE GENOMIC DNA]</scope>
    <source>
        <strain evidence="1 2">CBS 125763</strain>
    </source>
</reference>
<keyword evidence="2" id="KW-1185">Reference proteome</keyword>
<name>A0A178Z4J6_9EURO</name>
<evidence type="ECO:0000313" key="2">
    <source>
        <dbReference type="Proteomes" id="UP000078343"/>
    </source>
</evidence>
<protein>
    <submittedName>
        <fullName evidence="1">Uncharacterized protein</fullName>
    </submittedName>
</protein>
<comment type="caution">
    <text evidence="1">The sequence shown here is derived from an EMBL/GenBank/DDBJ whole genome shotgun (WGS) entry which is preliminary data.</text>
</comment>
<dbReference type="Proteomes" id="UP000078343">
    <property type="component" value="Unassembled WGS sequence"/>
</dbReference>
<dbReference type="AlphaFoldDB" id="A0A178Z4J6"/>
<organism evidence="1 2">
    <name type="scientific">Fonsecaea erecta</name>
    <dbReference type="NCBI Taxonomy" id="1367422"/>
    <lineage>
        <taxon>Eukaryota</taxon>
        <taxon>Fungi</taxon>
        <taxon>Dikarya</taxon>
        <taxon>Ascomycota</taxon>
        <taxon>Pezizomycotina</taxon>
        <taxon>Eurotiomycetes</taxon>
        <taxon>Chaetothyriomycetidae</taxon>
        <taxon>Chaetothyriales</taxon>
        <taxon>Herpotrichiellaceae</taxon>
        <taxon>Fonsecaea</taxon>
    </lineage>
</organism>